<protein>
    <submittedName>
        <fullName evidence="1">Uncharacterized protein</fullName>
    </submittedName>
</protein>
<gene>
    <name evidence="1" type="ORF">T4B_11256</name>
</gene>
<dbReference type="EMBL" id="JYDS01000058">
    <property type="protein sequence ID" value="KRZ28390.1"/>
    <property type="molecule type" value="Genomic_DNA"/>
</dbReference>
<sequence>MKTGNCTTHDELQGYRLMCLRNRTCIWFHFDNKQNLKNLFNMSSAKFMRKSRVESCRGETRPKHHHDSLNRRCGRKILSFAKRNHHQVE</sequence>
<evidence type="ECO:0000313" key="1">
    <source>
        <dbReference type="EMBL" id="KRZ28390.1"/>
    </source>
</evidence>
<comment type="caution">
    <text evidence="1">The sequence shown here is derived from an EMBL/GenBank/DDBJ whole genome shotgun (WGS) entry which is preliminary data.</text>
</comment>
<proteinExistence type="predicted"/>
<name>A0A0V1J090_TRIPS</name>
<evidence type="ECO:0000313" key="2">
    <source>
        <dbReference type="Proteomes" id="UP000054805"/>
    </source>
</evidence>
<organism evidence="1 2">
    <name type="scientific">Trichinella pseudospiralis</name>
    <name type="common">Parasitic roundworm</name>
    <dbReference type="NCBI Taxonomy" id="6337"/>
    <lineage>
        <taxon>Eukaryota</taxon>
        <taxon>Metazoa</taxon>
        <taxon>Ecdysozoa</taxon>
        <taxon>Nematoda</taxon>
        <taxon>Enoplea</taxon>
        <taxon>Dorylaimia</taxon>
        <taxon>Trichinellida</taxon>
        <taxon>Trichinellidae</taxon>
        <taxon>Trichinella</taxon>
    </lineage>
</organism>
<dbReference type="Proteomes" id="UP000054805">
    <property type="component" value="Unassembled WGS sequence"/>
</dbReference>
<accession>A0A0V1J090</accession>
<keyword evidence="2" id="KW-1185">Reference proteome</keyword>
<reference evidence="1 2" key="1">
    <citation type="submission" date="2015-01" db="EMBL/GenBank/DDBJ databases">
        <title>Evolution of Trichinella species and genotypes.</title>
        <authorList>
            <person name="Korhonen P.K."/>
            <person name="Edoardo P."/>
            <person name="Giuseppe L.R."/>
            <person name="Gasser R.B."/>
        </authorList>
    </citation>
    <scope>NUCLEOTIDE SEQUENCE [LARGE SCALE GENOMIC DNA]</scope>
    <source>
        <strain evidence="1">ISS588</strain>
    </source>
</reference>
<dbReference type="AlphaFoldDB" id="A0A0V1J090"/>